<dbReference type="GO" id="GO:0012505">
    <property type="term" value="C:endomembrane system"/>
    <property type="evidence" value="ECO:0007669"/>
    <property type="project" value="UniProtKB-SubCell"/>
</dbReference>
<evidence type="ECO:0000256" key="6">
    <source>
        <dbReference type="ARBA" id="ARBA00022516"/>
    </source>
</evidence>
<proteinExistence type="inferred from homology"/>
<feature type="transmembrane region" description="Helical" evidence="16">
    <location>
        <begin position="129"/>
        <end position="149"/>
    </location>
</feature>
<dbReference type="EMBL" id="JACXWD010000006">
    <property type="protein sequence ID" value="MBD3867103.1"/>
    <property type="molecule type" value="Genomic_DNA"/>
</dbReference>
<evidence type="ECO:0000256" key="16">
    <source>
        <dbReference type="SAM" id="Phobius"/>
    </source>
</evidence>
<keyword evidence="9 16" id="KW-1133">Transmembrane helix</keyword>
<comment type="catalytic activity">
    <reaction evidence="1">
        <text>a CDP-1,2-diacyl-sn-glycerol + L-serine = a 1,2-diacyl-sn-glycero-3-phospho-L-serine + CMP + H(+)</text>
        <dbReference type="Rhea" id="RHEA:16913"/>
        <dbReference type="ChEBI" id="CHEBI:15378"/>
        <dbReference type="ChEBI" id="CHEBI:33384"/>
        <dbReference type="ChEBI" id="CHEBI:57262"/>
        <dbReference type="ChEBI" id="CHEBI:58332"/>
        <dbReference type="ChEBI" id="CHEBI:60377"/>
        <dbReference type="EC" id="2.7.8.8"/>
    </reaction>
</comment>
<dbReference type="PROSITE" id="PS00379">
    <property type="entry name" value="CDP_ALCOHOL_P_TRANSF"/>
    <property type="match status" value="1"/>
</dbReference>
<evidence type="ECO:0000313" key="17">
    <source>
        <dbReference type="EMBL" id="MBD3867103.1"/>
    </source>
</evidence>
<keyword evidence="11 16" id="KW-0472">Membrane</keyword>
<evidence type="ECO:0000256" key="4">
    <source>
        <dbReference type="ARBA" id="ARBA00013174"/>
    </source>
</evidence>
<sequence length="258" mass="28040">MPNKRFRRGIYLLPSLFTVGNLFCGFASIVQTSLGRFELAAILIIVSGILDGLDGRIARLTGTTSDFGVEFDSLADIVSFGVAPAFLVFSWVLHPLGRAGWLAAFVFVVCAAMRLARFNIRRNTTEKRYFAGLPSPPAAGLAAAVVFAFPEPAGIAWLPLAALPLMVGLAVLMVSRFRYRSFKDLNLQSRQSYINILLIAAVLIGVFMDPQITLLSAGLLYVLSGPALYLWSLPRRFGKRAAGDRSTEGEVADDPVPR</sequence>
<dbReference type="PANTHER" id="PTHR14269:SF61">
    <property type="entry name" value="CDP-DIACYLGLYCEROL--SERINE O-PHOSPHATIDYLTRANSFERASE"/>
    <property type="match status" value="1"/>
</dbReference>
<dbReference type="InterPro" id="IPR043130">
    <property type="entry name" value="CDP-OH_PTrfase_TM_dom"/>
</dbReference>
<dbReference type="GO" id="GO:0003882">
    <property type="term" value="F:CDP-diacylglycerol-serine O-phosphatidyltransferase activity"/>
    <property type="evidence" value="ECO:0007669"/>
    <property type="project" value="UniProtKB-EC"/>
</dbReference>
<dbReference type="AlphaFoldDB" id="A0A8J6XZ90"/>
<evidence type="ECO:0000256" key="15">
    <source>
        <dbReference type="RuleBase" id="RU003750"/>
    </source>
</evidence>
<evidence type="ECO:0000256" key="8">
    <source>
        <dbReference type="ARBA" id="ARBA00022692"/>
    </source>
</evidence>
<feature type="transmembrane region" description="Helical" evidence="16">
    <location>
        <begin position="214"/>
        <end position="231"/>
    </location>
</feature>
<evidence type="ECO:0000256" key="2">
    <source>
        <dbReference type="ARBA" id="ARBA00004127"/>
    </source>
</evidence>
<reference evidence="17 18" key="1">
    <citation type="submission" date="2020-08" db="EMBL/GenBank/DDBJ databases">
        <title>Acidobacteriota in marine sediments use diverse sulfur dissimilation pathways.</title>
        <authorList>
            <person name="Wasmund K."/>
        </authorList>
    </citation>
    <scope>NUCLEOTIDE SEQUENCE [LARGE SCALE GENOMIC DNA]</scope>
    <source>
        <strain evidence="17">MAG AM4</strain>
    </source>
</reference>
<dbReference type="GO" id="GO:0016020">
    <property type="term" value="C:membrane"/>
    <property type="evidence" value="ECO:0007669"/>
    <property type="project" value="InterPro"/>
</dbReference>
<dbReference type="PANTHER" id="PTHR14269">
    <property type="entry name" value="CDP-DIACYLGLYCEROL--GLYCEROL-3-PHOSPHATE 3-PHOSPHATIDYLTRANSFERASE-RELATED"/>
    <property type="match status" value="1"/>
</dbReference>
<evidence type="ECO:0000256" key="5">
    <source>
        <dbReference type="ARBA" id="ARBA00017171"/>
    </source>
</evidence>
<dbReference type="EC" id="2.7.8.8" evidence="4"/>
<dbReference type="InterPro" id="IPR000462">
    <property type="entry name" value="CDP-OH_P_trans"/>
</dbReference>
<comment type="subcellular location">
    <subcellularLocation>
        <location evidence="2">Endomembrane system</location>
        <topology evidence="2">Multi-pass membrane protein</topology>
    </subcellularLocation>
</comment>
<evidence type="ECO:0000256" key="13">
    <source>
        <dbReference type="ARBA" id="ARBA00023264"/>
    </source>
</evidence>
<organism evidence="17 18">
    <name type="scientific">Candidatus Polarisedimenticola svalbardensis</name>
    <dbReference type="NCBI Taxonomy" id="2886004"/>
    <lineage>
        <taxon>Bacteria</taxon>
        <taxon>Pseudomonadati</taxon>
        <taxon>Acidobacteriota</taxon>
        <taxon>Candidatus Polarisedimenticolia</taxon>
        <taxon>Candidatus Polarisedimenticolales</taxon>
        <taxon>Candidatus Polarisedimenticolaceae</taxon>
        <taxon>Candidatus Polarisedimenticola</taxon>
    </lineage>
</organism>
<dbReference type="InterPro" id="IPR048254">
    <property type="entry name" value="CDP_ALCOHOL_P_TRANSF_CS"/>
</dbReference>
<feature type="transmembrane region" description="Helical" evidence="16">
    <location>
        <begin position="12"/>
        <end position="30"/>
    </location>
</feature>
<evidence type="ECO:0000256" key="12">
    <source>
        <dbReference type="ARBA" id="ARBA00023209"/>
    </source>
</evidence>
<evidence type="ECO:0000256" key="14">
    <source>
        <dbReference type="ARBA" id="ARBA00032361"/>
    </source>
</evidence>
<dbReference type="Pfam" id="PF01066">
    <property type="entry name" value="CDP-OH_P_transf"/>
    <property type="match status" value="1"/>
</dbReference>
<dbReference type="GO" id="GO:0008654">
    <property type="term" value="P:phospholipid biosynthetic process"/>
    <property type="evidence" value="ECO:0007669"/>
    <property type="project" value="UniProtKB-KW"/>
</dbReference>
<evidence type="ECO:0000256" key="11">
    <source>
        <dbReference type="ARBA" id="ARBA00023136"/>
    </source>
</evidence>
<comment type="similarity">
    <text evidence="3 15">Belongs to the CDP-alcohol phosphatidyltransferase class-I family.</text>
</comment>
<dbReference type="NCBIfam" id="TIGR00473">
    <property type="entry name" value="pssA"/>
    <property type="match status" value="1"/>
</dbReference>
<dbReference type="InterPro" id="IPR050324">
    <property type="entry name" value="CDP-alcohol_PTase-I"/>
</dbReference>
<keyword evidence="6" id="KW-0444">Lipid biosynthesis</keyword>
<evidence type="ECO:0000313" key="18">
    <source>
        <dbReference type="Proteomes" id="UP000648239"/>
    </source>
</evidence>
<accession>A0A8J6XZ90</accession>
<gene>
    <name evidence="17" type="primary">pssA</name>
    <name evidence="17" type="ORF">IFK94_03175</name>
</gene>
<comment type="caution">
    <text evidence="17">The sequence shown here is derived from an EMBL/GenBank/DDBJ whole genome shotgun (WGS) entry which is preliminary data.</text>
</comment>
<keyword evidence="7 15" id="KW-0808">Transferase</keyword>
<keyword evidence="12" id="KW-0594">Phospholipid biosynthesis</keyword>
<feature type="transmembrane region" description="Helical" evidence="16">
    <location>
        <begin position="192"/>
        <end position="208"/>
    </location>
</feature>
<evidence type="ECO:0000256" key="3">
    <source>
        <dbReference type="ARBA" id="ARBA00010441"/>
    </source>
</evidence>
<evidence type="ECO:0000256" key="7">
    <source>
        <dbReference type="ARBA" id="ARBA00022679"/>
    </source>
</evidence>
<evidence type="ECO:0000256" key="1">
    <source>
        <dbReference type="ARBA" id="ARBA00000287"/>
    </source>
</evidence>
<evidence type="ECO:0000256" key="10">
    <source>
        <dbReference type="ARBA" id="ARBA00023098"/>
    </source>
</evidence>
<protein>
    <recommendedName>
        <fullName evidence="5">CDP-diacylglycerol--serine O-phosphatidyltransferase</fullName>
        <ecNumber evidence="4">2.7.8.8</ecNumber>
    </recommendedName>
    <alternativeName>
        <fullName evidence="14">Phosphatidylserine synthase</fullName>
    </alternativeName>
</protein>
<keyword evidence="13" id="KW-1208">Phospholipid metabolism</keyword>
<feature type="transmembrane region" description="Helical" evidence="16">
    <location>
        <begin position="155"/>
        <end position="172"/>
    </location>
</feature>
<dbReference type="Proteomes" id="UP000648239">
    <property type="component" value="Unassembled WGS sequence"/>
</dbReference>
<evidence type="ECO:0000256" key="9">
    <source>
        <dbReference type="ARBA" id="ARBA00022989"/>
    </source>
</evidence>
<dbReference type="InterPro" id="IPR004533">
    <property type="entry name" value="CDP-diaglyc--ser_O-PTrfase"/>
</dbReference>
<name>A0A8J6XZ90_9BACT</name>
<keyword evidence="10" id="KW-0443">Lipid metabolism</keyword>
<keyword evidence="8 16" id="KW-0812">Transmembrane</keyword>
<dbReference type="Gene3D" id="1.20.120.1760">
    <property type="match status" value="1"/>
</dbReference>